<feature type="region of interest" description="Disordered" evidence="1">
    <location>
        <begin position="166"/>
        <end position="197"/>
    </location>
</feature>
<dbReference type="PANTHER" id="PTHR13182:SF8">
    <property type="entry name" value="CYTOPLASMIC 60S SUBUNIT BIOGENESIS FACTOR ZNF622"/>
    <property type="match status" value="1"/>
</dbReference>
<evidence type="ECO:0000313" key="3">
    <source>
        <dbReference type="EMBL" id="KAK9422598.1"/>
    </source>
</evidence>
<proteinExistence type="predicted"/>
<comment type="caution">
    <text evidence="3">The sequence shown here is derived from an EMBL/GenBank/DDBJ whole genome shotgun (WGS) entry which is preliminary data.</text>
</comment>
<sequence>MTDFPSHYTQDAATNLSLDANNSNQNPGIRESPHHEDYNIGNQQSLLEADLSALSLDDKNEDERQPQVAFGPAQCLFCASSSADLEANLEHMLQKHGLFIPDTSRLVVDLETLVKYFHLVIYGYFECLFCGSQRHSAEAAQQHMTGKGHCKIDILREDSEFRDFYDFDSDDGSSDNSDEEPAVPKEKPPKEKSVEIDNTLRLASGKLLSHRSQGVARLHRKPRQAQSHSLSSIEPSADMPEKQGPEFESESSTSATAESSKRIVKQEAIFRTQLASLRSEDRRSLMHLPLPQQRALVMKSKKQVEQARRDENEMQLKIQLKANKSNKK</sequence>
<protein>
    <submittedName>
        <fullName evidence="3">C2H2 type zinc-finger-domain-containing protein</fullName>
    </submittedName>
</protein>
<dbReference type="GO" id="GO:0008270">
    <property type="term" value="F:zinc ion binding"/>
    <property type="evidence" value="ECO:0007669"/>
    <property type="project" value="UniProtKB-KW"/>
</dbReference>
<organism evidence="3 4">
    <name type="scientific">Seiridium unicorne</name>
    <dbReference type="NCBI Taxonomy" id="138068"/>
    <lineage>
        <taxon>Eukaryota</taxon>
        <taxon>Fungi</taxon>
        <taxon>Dikarya</taxon>
        <taxon>Ascomycota</taxon>
        <taxon>Pezizomycotina</taxon>
        <taxon>Sordariomycetes</taxon>
        <taxon>Xylariomycetidae</taxon>
        <taxon>Amphisphaeriales</taxon>
        <taxon>Sporocadaceae</taxon>
        <taxon>Seiridium</taxon>
    </lineage>
</organism>
<feature type="compositionally biased region" description="Polar residues" evidence="1">
    <location>
        <begin position="16"/>
        <end position="27"/>
    </location>
</feature>
<dbReference type="Proteomes" id="UP001408356">
    <property type="component" value="Unassembled WGS sequence"/>
</dbReference>
<feature type="region of interest" description="Disordered" evidence="1">
    <location>
        <begin position="16"/>
        <end position="37"/>
    </location>
</feature>
<dbReference type="InterPro" id="IPR041661">
    <property type="entry name" value="ZN622/Rei1/Reh1_Znf-C2H2"/>
</dbReference>
<feature type="region of interest" description="Disordered" evidence="1">
    <location>
        <begin position="210"/>
        <end position="263"/>
    </location>
</feature>
<keyword evidence="3" id="KW-0863">Zinc-finger</keyword>
<feature type="compositionally biased region" description="Acidic residues" evidence="1">
    <location>
        <begin position="166"/>
        <end position="181"/>
    </location>
</feature>
<evidence type="ECO:0000256" key="1">
    <source>
        <dbReference type="SAM" id="MobiDB-lite"/>
    </source>
</evidence>
<dbReference type="Pfam" id="PF12756">
    <property type="entry name" value="zf-C2H2_2"/>
    <property type="match status" value="1"/>
</dbReference>
<dbReference type="PANTHER" id="PTHR13182">
    <property type="entry name" value="ZINC FINGER PROTEIN 622"/>
    <property type="match status" value="1"/>
</dbReference>
<dbReference type="EMBL" id="JARVKF010000112">
    <property type="protein sequence ID" value="KAK9422598.1"/>
    <property type="molecule type" value="Genomic_DNA"/>
</dbReference>
<feature type="compositionally biased region" description="Polar residues" evidence="1">
    <location>
        <begin position="224"/>
        <end position="234"/>
    </location>
</feature>
<dbReference type="InterPro" id="IPR036236">
    <property type="entry name" value="Znf_C2H2_sf"/>
</dbReference>
<evidence type="ECO:0000259" key="2">
    <source>
        <dbReference type="Pfam" id="PF12756"/>
    </source>
</evidence>
<name>A0ABR2V6R5_9PEZI</name>
<reference evidence="3 4" key="1">
    <citation type="journal article" date="2024" name="J. Plant Pathol.">
        <title>Sequence and assembly of the genome of Seiridium unicorne, isolate CBS 538.82, causal agent of cypress canker disease.</title>
        <authorList>
            <person name="Scali E."/>
            <person name="Rocca G.D."/>
            <person name="Danti R."/>
            <person name="Garbelotto M."/>
            <person name="Barberini S."/>
            <person name="Baroncelli R."/>
            <person name="Emiliani G."/>
        </authorList>
    </citation>
    <scope>NUCLEOTIDE SEQUENCE [LARGE SCALE GENOMIC DNA]</scope>
    <source>
        <strain evidence="3 4">BM-138-508</strain>
    </source>
</reference>
<keyword evidence="3" id="KW-0479">Metal-binding</keyword>
<dbReference type="InterPro" id="IPR040025">
    <property type="entry name" value="Znf622/Rei1/Reh1"/>
</dbReference>
<feature type="compositionally biased region" description="Basic and acidic residues" evidence="1">
    <location>
        <begin position="182"/>
        <end position="195"/>
    </location>
</feature>
<keyword evidence="4" id="KW-1185">Reference proteome</keyword>
<keyword evidence="3" id="KW-0862">Zinc</keyword>
<evidence type="ECO:0000313" key="4">
    <source>
        <dbReference type="Proteomes" id="UP001408356"/>
    </source>
</evidence>
<dbReference type="SUPFAM" id="SSF57667">
    <property type="entry name" value="beta-beta-alpha zinc fingers"/>
    <property type="match status" value="1"/>
</dbReference>
<accession>A0ABR2V6R5</accession>
<feature type="domain" description="ZN622/Rei1/Reh1 zinc finger C2H2-type" evidence="2">
    <location>
        <begin position="74"/>
        <end position="170"/>
    </location>
</feature>
<gene>
    <name evidence="3" type="ORF">SUNI508_00461</name>
</gene>